<organism evidence="5">
    <name type="scientific">marine metagenome</name>
    <dbReference type="NCBI Taxonomy" id="408172"/>
    <lineage>
        <taxon>unclassified sequences</taxon>
        <taxon>metagenomes</taxon>
        <taxon>ecological metagenomes</taxon>
    </lineage>
</organism>
<keyword evidence="2" id="KW-0547">Nucleotide-binding</keyword>
<dbReference type="PROSITE" id="PS50893">
    <property type="entry name" value="ABC_TRANSPORTER_2"/>
    <property type="match status" value="1"/>
</dbReference>
<proteinExistence type="predicted"/>
<protein>
    <recommendedName>
        <fullName evidence="4">ABC transporter domain-containing protein</fullName>
    </recommendedName>
</protein>
<dbReference type="AlphaFoldDB" id="A0A381ZNE9"/>
<dbReference type="GO" id="GO:0005524">
    <property type="term" value="F:ATP binding"/>
    <property type="evidence" value="ECO:0007669"/>
    <property type="project" value="UniProtKB-KW"/>
</dbReference>
<dbReference type="GO" id="GO:0016887">
    <property type="term" value="F:ATP hydrolysis activity"/>
    <property type="evidence" value="ECO:0007669"/>
    <property type="project" value="InterPro"/>
</dbReference>
<dbReference type="InterPro" id="IPR003593">
    <property type="entry name" value="AAA+_ATPase"/>
</dbReference>
<dbReference type="InterPro" id="IPR003439">
    <property type="entry name" value="ABC_transporter-like_ATP-bd"/>
</dbReference>
<dbReference type="InterPro" id="IPR027417">
    <property type="entry name" value="P-loop_NTPase"/>
</dbReference>
<name>A0A381ZNE9_9ZZZZ</name>
<dbReference type="SMART" id="SM00382">
    <property type="entry name" value="AAA"/>
    <property type="match status" value="1"/>
</dbReference>
<dbReference type="Pfam" id="PF00005">
    <property type="entry name" value="ABC_tran"/>
    <property type="match status" value="1"/>
</dbReference>
<keyword evidence="1" id="KW-0813">Transport</keyword>
<dbReference type="InterPro" id="IPR017871">
    <property type="entry name" value="ABC_transporter-like_CS"/>
</dbReference>
<keyword evidence="3" id="KW-0067">ATP-binding</keyword>
<dbReference type="SUPFAM" id="SSF52540">
    <property type="entry name" value="P-loop containing nucleoside triphosphate hydrolases"/>
    <property type="match status" value="1"/>
</dbReference>
<evidence type="ECO:0000256" key="2">
    <source>
        <dbReference type="ARBA" id="ARBA00022741"/>
    </source>
</evidence>
<evidence type="ECO:0000256" key="3">
    <source>
        <dbReference type="ARBA" id="ARBA00022840"/>
    </source>
</evidence>
<evidence type="ECO:0000259" key="4">
    <source>
        <dbReference type="PROSITE" id="PS50893"/>
    </source>
</evidence>
<reference evidence="5" key="1">
    <citation type="submission" date="2018-05" db="EMBL/GenBank/DDBJ databases">
        <authorList>
            <person name="Lanie J.A."/>
            <person name="Ng W.-L."/>
            <person name="Kazmierczak K.M."/>
            <person name="Andrzejewski T.M."/>
            <person name="Davidsen T.M."/>
            <person name="Wayne K.J."/>
            <person name="Tettelin H."/>
            <person name="Glass J.I."/>
            <person name="Rusch D."/>
            <person name="Podicherti R."/>
            <person name="Tsui H.-C.T."/>
            <person name="Winkler M.E."/>
        </authorList>
    </citation>
    <scope>NUCLEOTIDE SEQUENCE</scope>
</reference>
<dbReference type="PANTHER" id="PTHR42781">
    <property type="entry name" value="SPERMIDINE/PUTRESCINE IMPORT ATP-BINDING PROTEIN POTA"/>
    <property type="match status" value="1"/>
</dbReference>
<evidence type="ECO:0000313" key="5">
    <source>
        <dbReference type="EMBL" id="SVA90263.1"/>
    </source>
</evidence>
<feature type="non-terminal residue" evidence="5">
    <location>
        <position position="1"/>
    </location>
</feature>
<sequence length="224" mass="24801">VFRHVSLTLPQRQTTAIVGESGCGKTTLLQLINGVVSVDEGVLSVLNAPIPETGLPAFRRKIGYAVQGAGLFPHMTVQQNVDLMARLEGWPESKIRNRVRRLFELMGLDSALGTRYPYQLSGGQQQRVGLCRAMMLEPPLLLLDEPFSAIDPITREEIYGHFEVLQQQESVSALLVTHDLREAVRLAQFLVFMGSGQILQHGETATVIESPASESIRRLIETQL</sequence>
<dbReference type="PROSITE" id="PS00211">
    <property type="entry name" value="ABC_TRANSPORTER_1"/>
    <property type="match status" value="1"/>
</dbReference>
<feature type="domain" description="ABC transporter" evidence="4">
    <location>
        <begin position="1"/>
        <end position="220"/>
    </location>
</feature>
<dbReference type="InterPro" id="IPR050093">
    <property type="entry name" value="ABC_SmlMolc_Importer"/>
</dbReference>
<accession>A0A381ZNE9</accession>
<evidence type="ECO:0000256" key="1">
    <source>
        <dbReference type="ARBA" id="ARBA00022448"/>
    </source>
</evidence>
<dbReference type="Gene3D" id="3.40.50.300">
    <property type="entry name" value="P-loop containing nucleotide triphosphate hydrolases"/>
    <property type="match status" value="1"/>
</dbReference>
<gene>
    <name evidence="5" type="ORF">METZ01_LOCUS143117</name>
</gene>
<dbReference type="EMBL" id="UINC01021844">
    <property type="protein sequence ID" value="SVA90263.1"/>
    <property type="molecule type" value="Genomic_DNA"/>
</dbReference>
<dbReference type="PANTHER" id="PTHR42781:SF4">
    <property type="entry name" value="SPERMIDINE_PUTRESCINE IMPORT ATP-BINDING PROTEIN POTA"/>
    <property type="match status" value="1"/>
</dbReference>